<dbReference type="GO" id="GO:0003916">
    <property type="term" value="F:DNA topoisomerase activity"/>
    <property type="evidence" value="ECO:0007669"/>
    <property type="project" value="InterPro"/>
</dbReference>
<dbReference type="GO" id="GO:0003677">
    <property type="term" value="F:DNA binding"/>
    <property type="evidence" value="ECO:0007669"/>
    <property type="project" value="InterPro"/>
</dbReference>
<feature type="domain" description="DNA topoisomerase type IA zn finger" evidence="2">
    <location>
        <begin position="244"/>
        <end position="281"/>
    </location>
</feature>
<name>A0AA40RXV2_STUST</name>
<dbReference type="Pfam" id="PF04471">
    <property type="entry name" value="Mrr_cat"/>
    <property type="match status" value="1"/>
</dbReference>
<keyword evidence="4" id="KW-0255">Endonuclease</keyword>
<keyword evidence="1" id="KW-1133">Transmembrane helix</keyword>
<comment type="caution">
    <text evidence="4">The sequence shown here is derived from an EMBL/GenBank/DDBJ whole genome shotgun (WGS) entry which is preliminary data.</text>
</comment>
<dbReference type="GO" id="GO:0015666">
    <property type="term" value="F:restriction endodeoxyribonuclease activity"/>
    <property type="evidence" value="ECO:0007669"/>
    <property type="project" value="TreeGrafter"/>
</dbReference>
<feature type="domain" description="Restriction endonuclease type IV Mrr" evidence="3">
    <location>
        <begin position="109"/>
        <end position="219"/>
    </location>
</feature>
<gene>
    <name evidence="4" type="ORF">G7024_20830</name>
</gene>
<evidence type="ECO:0000313" key="4">
    <source>
        <dbReference type="EMBL" id="MBA1306843.1"/>
    </source>
</evidence>
<dbReference type="InterPro" id="IPR007560">
    <property type="entry name" value="Restrct_endonuc_IV_Mrr"/>
</dbReference>
<feature type="transmembrane region" description="Helical" evidence="1">
    <location>
        <begin position="20"/>
        <end position="40"/>
    </location>
</feature>
<keyword evidence="4" id="KW-0540">Nuclease</keyword>
<dbReference type="Proteomes" id="UP001138621">
    <property type="component" value="Unassembled WGS sequence"/>
</dbReference>
<dbReference type="Pfam" id="PF01396">
    <property type="entry name" value="Zn_ribbon_Top1"/>
    <property type="match status" value="1"/>
</dbReference>
<dbReference type="InterPro" id="IPR011335">
    <property type="entry name" value="Restrct_endonuc-II-like"/>
</dbReference>
<organism evidence="4 5">
    <name type="scientific">Stutzerimonas stutzeri</name>
    <name type="common">Pseudomonas stutzeri</name>
    <dbReference type="NCBI Taxonomy" id="316"/>
    <lineage>
        <taxon>Bacteria</taxon>
        <taxon>Pseudomonadati</taxon>
        <taxon>Pseudomonadota</taxon>
        <taxon>Gammaproteobacteria</taxon>
        <taxon>Pseudomonadales</taxon>
        <taxon>Pseudomonadaceae</taxon>
        <taxon>Stutzerimonas</taxon>
    </lineage>
</organism>
<keyword evidence="1" id="KW-0472">Membrane</keyword>
<evidence type="ECO:0000259" key="3">
    <source>
        <dbReference type="Pfam" id="PF04471"/>
    </source>
</evidence>
<dbReference type="InterPro" id="IPR013498">
    <property type="entry name" value="Topo_IA_Znf"/>
</dbReference>
<keyword evidence="1" id="KW-0812">Transmembrane</keyword>
<dbReference type="SUPFAM" id="SSF57783">
    <property type="entry name" value="Zinc beta-ribbon"/>
    <property type="match status" value="1"/>
</dbReference>
<dbReference type="Gene3D" id="3.40.1350.10">
    <property type="match status" value="1"/>
</dbReference>
<evidence type="ECO:0000256" key="1">
    <source>
        <dbReference type="SAM" id="Phobius"/>
    </source>
</evidence>
<dbReference type="GO" id="GO:0009307">
    <property type="term" value="P:DNA restriction-modification system"/>
    <property type="evidence" value="ECO:0007669"/>
    <property type="project" value="InterPro"/>
</dbReference>
<proteinExistence type="predicted"/>
<feature type="transmembrane region" description="Helical" evidence="1">
    <location>
        <begin position="60"/>
        <end position="86"/>
    </location>
</feature>
<dbReference type="InterPro" id="IPR052906">
    <property type="entry name" value="Type_IV_Methyl-Rstrct_Enzyme"/>
</dbReference>
<dbReference type="PANTHER" id="PTHR30015">
    <property type="entry name" value="MRR RESTRICTION SYSTEM PROTEIN"/>
    <property type="match status" value="1"/>
</dbReference>
<sequence>MARRSKTSAFEDLIFIASRLPWWVSLLIAFAAWLFFHSVATSPAPTVANTKQLGEMMGEQMFRTFSMFLQYLIPAAFVIGAVASVIGRSKRRKLLSDAASAAQSAQVTDGMSWREFEQLVGEAFRRKGFTVTETGGNGPDGGIDLVLRIGSDKYLVQCKQWKAVKVGVTVIREFFGVMTASGAAGGFIVTSGSYTSDAISFAKGRNIELISGTQLKTWIKDYRAKVEPAAPAYKKPTKVESNPTCPICGSDMKLRIAKRGSNLGGKFLGCSRYPNCKGTLNL</sequence>
<accession>A0AA40RXV2</accession>
<evidence type="ECO:0000259" key="2">
    <source>
        <dbReference type="Pfam" id="PF01396"/>
    </source>
</evidence>
<dbReference type="GO" id="GO:0005694">
    <property type="term" value="C:chromosome"/>
    <property type="evidence" value="ECO:0007669"/>
    <property type="project" value="InterPro"/>
</dbReference>
<dbReference type="InterPro" id="IPR011856">
    <property type="entry name" value="tRNA_endonuc-like_dom_sf"/>
</dbReference>
<dbReference type="EMBL" id="JAAMRD010000022">
    <property type="protein sequence ID" value="MBA1306843.1"/>
    <property type="molecule type" value="Genomic_DNA"/>
</dbReference>
<evidence type="ECO:0000313" key="5">
    <source>
        <dbReference type="Proteomes" id="UP001138621"/>
    </source>
</evidence>
<dbReference type="SUPFAM" id="SSF52980">
    <property type="entry name" value="Restriction endonuclease-like"/>
    <property type="match status" value="1"/>
</dbReference>
<dbReference type="Gene3D" id="3.30.65.10">
    <property type="entry name" value="Bacterial Topoisomerase I, domain 1"/>
    <property type="match status" value="1"/>
</dbReference>
<dbReference type="PANTHER" id="PTHR30015:SF7">
    <property type="entry name" value="TYPE IV METHYL-DIRECTED RESTRICTION ENZYME ECOKMRR"/>
    <property type="match status" value="1"/>
</dbReference>
<protein>
    <submittedName>
        <fullName evidence="4">Restriction endonuclease</fullName>
    </submittedName>
</protein>
<dbReference type="RefSeq" id="WP_079329478.1">
    <property type="nucleotide sequence ID" value="NZ_JAAMRD010000022.1"/>
</dbReference>
<dbReference type="GO" id="GO:0006265">
    <property type="term" value="P:DNA topological change"/>
    <property type="evidence" value="ECO:0007669"/>
    <property type="project" value="InterPro"/>
</dbReference>
<reference evidence="4" key="1">
    <citation type="submission" date="2020-02" db="EMBL/GenBank/DDBJ databases">
        <title>Synteny-based analysis reveals conserved mechanism for high triclosan tolerance in Pseudomonas, as well as instances of horizontal transfer.</title>
        <authorList>
            <person name="Mcfarland A.G."/>
            <person name="Bertucci H.K."/>
            <person name="Litmann E."/>
            <person name="Shen J."/>
            <person name="Huttenhower C."/>
            <person name="Hartmann E.M."/>
        </authorList>
    </citation>
    <scope>NUCLEOTIDE SEQUENCE</scope>
    <source>
        <strain evidence="4">109A1</strain>
    </source>
</reference>
<keyword evidence="4" id="KW-0378">Hydrolase</keyword>
<dbReference type="AlphaFoldDB" id="A0AA40RXV2"/>